<feature type="transmembrane region" description="Helical" evidence="1">
    <location>
        <begin position="46"/>
        <end position="69"/>
    </location>
</feature>
<dbReference type="AlphaFoldDB" id="A0AAD6LYZ8"/>
<feature type="transmembrane region" description="Helical" evidence="1">
    <location>
        <begin position="7"/>
        <end position="26"/>
    </location>
</feature>
<proteinExistence type="predicted"/>
<organism evidence="2 3">
    <name type="scientific">Populus alba x Populus x berolinensis</name>
    <dbReference type="NCBI Taxonomy" id="444605"/>
    <lineage>
        <taxon>Eukaryota</taxon>
        <taxon>Viridiplantae</taxon>
        <taxon>Streptophyta</taxon>
        <taxon>Embryophyta</taxon>
        <taxon>Tracheophyta</taxon>
        <taxon>Spermatophyta</taxon>
        <taxon>Magnoliopsida</taxon>
        <taxon>eudicotyledons</taxon>
        <taxon>Gunneridae</taxon>
        <taxon>Pentapetalae</taxon>
        <taxon>rosids</taxon>
        <taxon>fabids</taxon>
        <taxon>Malpighiales</taxon>
        <taxon>Salicaceae</taxon>
        <taxon>Saliceae</taxon>
        <taxon>Populus</taxon>
    </lineage>
</organism>
<evidence type="ECO:0000313" key="3">
    <source>
        <dbReference type="Proteomes" id="UP001164929"/>
    </source>
</evidence>
<accession>A0AAD6LYZ8</accession>
<gene>
    <name evidence="2" type="ORF">NC653_031647</name>
</gene>
<feature type="transmembrane region" description="Helical" evidence="1">
    <location>
        <begin position="90"/>
        <end position="106"/>
    </location>
</feature>
<keyword evidence="1" id="KW-1133">Transmembrane helix</keyword>
<keyword evidence="3" id="KW-1185">Reference proteome</keyword>
<sequence length="107" mass="12228">MKTKLRAVGAIPFLKFFLYYSFSLLLETINMAAGDFDSGSFFFPLFSQFPFVRLCCLSSSLCFCSWSSFLQSSALSVPVMKKSVQCWLPSRNWVSFFFALFVAMFLV</sequence>
<keyword evidence="1" id="KW-0812">Transmembrane</keyword>
<reference evidence="2" key="1">
    <citation type="journal article" date="2023" name="Mol. Ecol. Resour.">
        <title>Chromosome-level genome assembly of a triploid poplar Populus alba 'Berolinensis'.</title>
        <authorList>
            <person name="Chen S."/>
            <person name="Yu Y."/>
            <person name="Wang X."/>
            <person name="Wang S."/>
            <person name="Zhang T."/>
            <person name="Zhou Y."/>
            <person name="He R."/>
            <person name="Meng N."/>
            <person name="Wang Y."/>
            <person name="Liu W."/>
            <person name="Liu Z."/>
            <person name="Liu J."/>
            <person name="Guo Q."/>
            <person name="Huang H."/>
            <person name="Sederoff R.R."/>
            <person name="Wang G."/>
            <person name="Qu G."/>
            <person name="Chen S."/>
        </authorList>
    </citation>
    <scope>NUCLEOTIDE SEQUENCE</scope>
    <source>
        <strain evidence="2">SC-2020</strain>
    </source>
</reference>
<dbReference type="Proteomes" id="UP001164929">
    <property type="component" value="Chromosome 13"/>
</dbReference>
<dbReference type="EMBL" id="JAQIZT010000013">
    <property type="protein sequence ID" value="KAJ6975883.1"/>
    <property type="molecule type" value="Genomic_DNA"/>
</dbReference>
<protein>
    <submittedName>
        <fullName evidence="2">Uncharacterized protein</fullName>
    </submittedName>
</protein>
<evidence type="ECO:0000313" key="2">
    <source>
        <dbReference type="EMBL" id="KAJ6975883.1"/>
    </source>
</evidence>
<evidence type="ECO:0000256" key="1">
    <source>
        <dbReference type="SAM" id="Phobius"/>
    </source>
</evidence>
<comment type="caution">
    <text evidence="2">The sequence shown here is derived from an EMBL/GenBank/DDBJ whole genome shotgun (WGS) entry which is preliminary data.</text>
</comment>
<keyword evidence="1" id="KW-0472">Membrane</keyword>
<name>A0AAD6LYZ8_9ROSI</name>